<dbReference type="EMBL" id="FNTH01000001">
    <property type="protein sequence ID" value="SED13626.1"/>
    <property type="molecule type" value="Genomic_DNA"/>
</dbReference>
<evidence type="ECO:0000313" key="2">
    <source>
        <dbReference type="Proteomes" id="UP000198992"/>
    </source>
</evidence>
<organism evidence="1 2">
    <name type="scientific">Bradyrhizobium erythrophlei</name>
    <dbReference type="NCBI Taxonomy" id="1437360"/>
    <lineage>
        <taxon>Bacteria</taxon>
        <taxon>Pseudomonadati</taxon>
        <taxon>Pseudomonadota</taxon>
        <taxon>Alphaproteobacteria</taxon>
        <taxon>Hyphomicrobiales</taxon>
        <taxon>Nitrobacteraceae</taxon>
        <taxon>Bradyrhizobium</taxon>
    </lineage>
</organism>
<accession>A0A1H4Y6L5</accession>
<sequence>MQPLVCGQSRIQPHVPASCFSRHALATSNCCRHGRLGRPLVDYLGGRIKWMLVVLVGGITQLTLILYLRSSPTAFLLKSKCVGIMQTRLRHGTAPLHRHSSGTETMQGRGICRQNACCPIPARAFHTVRAKPCQRLQTHSSPHRRPRRPRPVKLKVSGCVRWVHWRETALSFPLKLIPLQGFNFSFDLAGVSFAASLR</sequence>
<gene>
    <name evidence="1" type="ORF">SAMN05444164_3812</name>
</gene>
<proteinExistence type="predicted"/>
<evidence type="ECO:0000313" key="1">
    <source>
        <dbReference type="EMBL" id="SED13626.1"/>
    </source>
</evidence>
<protein>
    <submittedName>
        <fullName evidence="1">Uncharacterized protein</fullName>
    </submittedName>
</protein>
<name>A0A1H4Y6L5_9BRAD</name>
<reference evidence="1 2" key="1">
    <citation type="submission" date="2016-10" db="EMBL/GenBank/DDBJ databases">
        <authorList>
            <person name="de Groot N.N."/>
        </authorList>
    </citation>
    <scope>NUCLEOTIDE SEQUENCE [LARGE SCALE GENOMIC DNA]</scope>
    <source>
        <strain evidence="1 2">MT12</strain>
    </source>
</reference>
<dbReference type="Proteomes" id="UP000198992">
    <property type="component" value="Unassembled WGS sequence"/>
</dbReference>
<dbReference type="AlphaFoldDB" id="A0A1H4Y6L5"/>